<feature type="binding site" evidence="3">
    <location>
        <position position="19"/>
    </location>
    <ligand>
        <name>substrate</name>
    </ligand>
</feature>
<dbReference type="Pfam" id="PF00731">
    <property type="entry name" value="AIRC"/>
    <property type="match status" value="1"/>
</dbReference>
<dbReference type="EC" id="5.4.99.18" evidence="3 4"/>
<dbReference type="EMBL" id="JBFNQD010000008">
    <property type="protein sequence ID" value="MEW9308294.1"/>
    <property type="molecule type" value="Genomic_DNA"/>
</dbReference>
<dbReference type="InterPro" id="IPR024694">
    <property type="entry name" value="PurE_prokaryotes"/>
</dbReference>
<proteinExistence type="inferred from homology"/>
<sequence>MPSSTAAGQAVPVAIIMGSQSDWATMRHAAQTLDTLGIGYEARIVSAHRTPDRLYDFAKSAKGKGFKLVIAGAGGAAHLPGMAAALTPLPVFGVPVESKALSGVDSLHSIVQMPAGIPVGTLAIGRAGAVNAALLAAAVLALGDEALATRLERWRAAQTAAVADHPVSDDTVKA</sequence>
<evidence type="ECO:0000313" key="8">
    <source>
        <dbReference type="Proteomes" id="UP001555786"/>
    </source>
</evidence>
<feature type="binding site" evidence="3">
    <location>
        <position position="22"/>
    </location>
    <ligand>
        <name>substrate</name>
    </ligand>
</feature>
<dbReference type="InterPro" id="IPR000031">
    <property type="entry name" value="PurE_dom"/>
</dbReference>
<comment type="function">
    <text evidence="3 4">Catalyzes the conversion of N5-carboxyaminoimidazole ribonucleotide (N5-CAIR) to 4-carboxy-5-aminoimidazole ribonucleotide (CAIR).</text>
</comment>
<evidence type="ECO:0000256" key="1">
    <source>
        <dbReference type="ARBA" id="ARBA00022755"/>
    </source>
</evidence>
<evidence type="ECO:0000313" key="7">
    <source>
        <dbReference type="EMBL" id="MFC2252380.1"/>
    </source>
</evidence>
<dbReference type="SMART" id="SM01001">
    <property type="entry name" value="AIRC"/>
    <property type="match status" value="1"/>
</dbReference>
<feature type="domain" description="PurE" evidence="5">
    <location>
        <begin position="11"/>
        <end position="162"/>
    </location>
</feature>
<dbReference type="Proteomes" id="UP001595190">
    <property type="component" value="Unassembled WGS sequence"/>
</dbReference>
<evidence type="ECO:0000259" key="5">
    <source>
        <dbReference type="SMART" id="SM01001"/>
    </source>
</evidence>
<dbReference type="EMBL" id="JBHGPK010000011">
    <property type="protein sequence ID" value="MFC2252380.1"/>
    <property type="molecule type" value="Genomic_DNA"/>
</dbReference>
<protein>
    <recommendedName>
        <fullName evidence="3 4">N5-carboxyaminoimidazole ribonucleotide mutase</fullName>
        <shortName evidence="3 4">N5-CAIR mutase</shortName>
        <ecNumber evidence="3 4">5.4.99.18</ecNumber>
    </recommendedName>
    <alternativeName>
        <fullName evidence="3">5-(carboxyamino)imidazole ribonucleotide mutase</fullName>
    </alternativeName>
</protein>
<evidence type="ECO:0000256" key="4">
    <source>
        <dbReference type="PIRNR" id="PIRNR001338"/>
    </source>
</evidence>
<comment type="catalytic activity">
    <reaction evidence="3 4">
        <text>5-carboxyamino-1-(5-phospho-D-ribosyl)imidazole + H(+) = 5-amino-1-(5-phospho-D-ribosyl)imidazole-4-carboxylate</text>
        <dbReference type="Rhea" id="RHEA:13193"/>
        <dbReference type="ChEBI" id="CHEBI:15378"/>
        <dbReference type="ChEBI" id="CHEBI:58730"/>
        <dbReference type="ChEBI" id="CHEBI:77657"/>
        <dbReference type="EC" id="5.4.99.18"/>
    </reaction>
</comment>
<evidence type="ECO:0000256" key="2">
    <source>
        <dbReference type="ARBA" id="ARBA00023235"/>
    </source>
</evidence>
<evidence type="ECO:0000256" key="3">
    <source>
        <dbReference type="HAMAP-Rule" id="MF_01929"/>
    </source>
</evidence>
<dbReference type="SUPFAM" id="SSF52255">
    <property type="entry name" value="N5-CAIR mutase (phosphoribosylaminoimidazole carboxylase, PurE)"/>
    <property type="match status" value="1"/>
</dbReference>
<dbReference type="HAMAP" id="MF_01929">
    <property type="entry name" value="PurE_classI"/>
    <property type="match status" value="1"/>
</dbReference>
<comment type="caution">
    <text evidence="6">The sequence shown here is derived from an EMBL/GenBank/DDBJ whole genome shotgun (WGS) entry which is preliminary data.</text>
</comment>
<gene>
    <name evidence="3 6" type="primary">purE</name>
    <name evidence="6" type="ORF">ABXS05_22250</name>
    <name evidence="7" type="ORF">ACETRX_22270</name>
</gene>
<dbReference type="InterPro" id="IPR033747">
    <property type="entry name" value="PurE_ClassI"/>
</dbReference>
<keyword evidence="6" id="KW-0456">Lyase</keyword>
<evidence type="ECO:0000313" key="9">
    <source>
        <dbReference type="Proteomes" id="UP001595190"/>
    </source>
</evidence>
<accession>A0ABV3PRM7</accession>
<keyword evidence="8" id="KW-1185">Reference proteome</keyword>
<reference evidence="7 9" key="2">
    <citation type="submission" date="2024-09" db="EMBL/GenBank/DDBJ databases">
        <title>Description of Labrys sedimenti sp. nov., isolated from a diclofenac-degrading enrichment culture, and genome-based reclassification of Labrys portucalensis as a later heterotypic synonym of Labrys neptuniae.</title>
        <authorList>
            <person name="Tancsics A."/>
            <person name="Csepanyi A."/>
        </authorList>
    </citation>
    <scope>NUCLEOTIDE SEQUENCE [LARGE SCALE GENOMIC DNA]</scope>
    <source>
        <strain evidence="7 9">LMG 23412</strain>
    </source>
</reference>
<dbReference type="RefSeq" id="WP_311940044.1">
    <property type="nucleotide sequence ID" value="NZ_JAVSCS010000026.1"/>
</dbReference>
<reference evidence="6 8" key="1">
    <citation type="submission" date="2024-07" db="EMBL/GenBank/DDBJ databases">
        <title>Description of Labrys sedimenti sp. nov., isolated from a diclofenac-degrading enrichment culture.</title>
        <authorList>
            <person name="Tancsics A."/>
            <person name="Csepanyi A."/>
        </authorList>
    </citation>
    <scope>NUCLEOTIDE SEQUENCE [LARGE SCALE GENOMIC DNA]</scope>
    <source>
        <strain evidence="6 8">LMG 23578</strain>
    </source>
</reference>
<organism evidence="6 8">
    <name type="scientific">Labrys neptuniae</name>
    <dbReference type="NCBI Taxonomy" id="376174"/>
    <lineage>
        <taxon>Bacteria</taxon>
        <taxon>Pseudomonadati</taxon>
        <taxon>Pseudomonadota</taxon>
        <taxon>Alphaproteobacteria</taxon>
        <taxon>Hyphomicrobiales</taxon>
        <taxon>Xanthobacteraceae</taxon>
        <taxon>Labrys</taxon>
    </lineage>
</organism>
<dbReference type="GO" id="GO:0034023">
    <property type="term" value="F:5-(carboxyamino)imidazole ribonucleotide mutase activity"/>
    <property type="evidence" value="ECO:0007669"/>
    <property type="project" value="UniProtKB-EC"/>
</dbReference>
<evidence type="ECO:0000313" key="6">
    <source>
        <dbReference type="EMBL" id="MEW9308294.1"/>
    </source>
</evidence>
<keyword evidence="1 3" id="KW-0658">Purine biosynthesis</keyword>
<dbReference type="Gene3D" id="3.40.50.1970">
    <property type="match status" value="1"/>
</dbReference>
<dbReference type="PANTHER" id="PTHR23046">
    <property type="entry name" value="PHOSPHORIBOSYLAMINOIMIDAZOLE CARBOXYLASE CATALYTIC SUBUNIT"/>
    <property type="match status" value="1"/>
</dbReference>
<keyword evidence="2 3" id="KW-0413">Isomerase</keyword>
<dbReference type="GO" id="GO:0004638">
    <property type="term" value="F:phosphoribosylaminoimidazole carboxylase activity"/>
    <property type="evidence" value="ECO:0007669"/>
    <property type="project" value="UniProtKB-EC"/>
</dbReference>
<dbReference type="PANTHER" id="PTHR23046:SF2">
    <property type="entry name" value="PHOSPHORIBOSYLAMINOIMIDAZOLE CARBOXYLASE"/>
    <property type="match status" value="1"/>
</dbReference>
<dbReference type="NCBIfam" id="TIGR01162">
    <property type="entry name" value="purE"/>
    <property type="match status" value="1"/>
</dbReference>
<dbReference type="PIRSF" id="PIRSF001338">
    <property type="entry name" value="AIR_carboxylase"/>
    <property type="match status" value="1"/>
</dbReference>
<comment type="pathway">
    <text evidence="3 4">Purine metabolism; IMP biosynthesis via de novo pathway; 5-amino-1-(5-phospho-D-ribosyl)imidazole-4-carboxylate from 5-amino-1-(5-phospho-D-ribosyl)imidazole (N5-CAIR route): step 2/2.</text>
</comment>
<feature type="binding site" evidence="3">
    <location>
        <position position="49"/>
    </location>
    <ligand>
        <name>substrate</name>
    </ligand>
</feature>
<name>A0ABV3PRM7_9HYPH</name>
<dbReference type="Proteomes" id="UP001555786">
    <property type="component" value="Unassembled WGS sequence"/>
</dbReference>
<comment type="similarity">
    <text evidence="3">Belongs to the AIR carboxylase family. Class I subfamily.</text>
</comment>